<evidence type="ECO:0000313" key="2">
    <source>
        <dbReference type="Proteomes" id="UP000467105"/>
    </source>
</evidence>
<dbReference type="OrthoDB" id="5182747at2"/>
<dbReference type="Proteomes" id="UP000467105">
    <property type="component" value="Chromosome"/>
</dbReference>
<dbReference type="InterPro" id="IPR019587">
    <property type="entry name" value="Polyketide_cyclase/dehydratase"/>
</dbReference>
<dbReference type="Gene3D" id="3.30.530.20">
    <property type="match status" value="1"/>
</dbReference>
<dbReference type="AlphaFoldDB" id="A0A7I7YQA0"/>
<dbReference type="SUPFAM" id="SSF55961">
    <property type="entry name" value="Bet v1-like"/>
    <property type="match status" value="1"/>
</dbReference>
<gene>
    <name evidence="1" type="ORF">MPRM_06230</name>
</gene>
<dbReference type="CDD" id="cd07821">
    <property type="entry name" value="PYR_PYL_RCAR_like"/>
    <property type="match status" value="1"/>
</dbReference>
<reference evidence="1 2" key="1">
    <citation type="journal article" date="2019" name="Emerg. Microbes Infect.">
        <title>Comprehensive subspecies identification of 175 nontuberculous mycobacteria species based on 7547 genomic profiles.</title>
        <authorList>
            <person name="Matsumoto Y."/>
            <person name="Kinjo T."/>
            <person name="Motooka D."/>
            <person name="Nabeya D."/>
            <person name="Jung N."/>
            <person name="Uechi K."/>
            <person name="Horii T."/>
            <person name="Iida T."/>
            <person name="Fujita J."/>
            <person name="Nakamura S."/>
        </authorList>
    </citation>
    <scope>NUCLEOTIDE SEQUENCE [LARGE SCALE GENOMIC DNA]</scope>
    <source>
        <strain evidence="1 2">JCM 14742</strain>
    </source>
</reference>
<accession>A0A7I7YQA0</accession>
<organism evidence="1 2">
    <name type="scientific">Mycobacterium parmense</name>
    <dbReference type="NCBI Taxonomy" id="185642"/>
    <lineage>
        <taxon>Bacteria</taxon>
        <taxon>Bacillati</taxon>
        <taxon>Actinomycetota</taxon>
        <taxon>Actinomycetes</taxon>
        <taxon>Mycobacteriales</taxon>
        <taxon>Mycobacteriaceae</taxon>
        <taxon>Mycobacterium</taxon>
        <taxon>Mycobacterium simiae complex</taxon>
    </lineage>
</organism>
<name>A0A7I7YQA0_9MYCO</name>
<proteinExistence type="predicted"/>
<dbReference type="RefSeq" id="WP_085269068.1">
    <property type="nucleotide sequence ID" value="NZ_AP022614.1"/>
</dbReference>
<sequence length="150" mass="16592">MAGIQRSRTIAARVDDIWNVLSDFGSITVWADGVDHSCILYRGAGGGPLGTARRVQVGRDALVERIVEFDPPRVLAYEIDGLPRRLRRVVNRWTLEPAHEESARVTLASTVEIGPRPAQRLAERVFCRLLARQSDGMLAGLAHRLEGARV</sequence>
<dbReference type="EMBL" id="AP022614">
    <property type="protein sequence ID" value="BBZ43342.1"/>
    <property type="molecule type" value="Genomic_DNA"/>
</dbReference>
<evidence type="ECO:0000313" key="1">
    <source>
        <dbReference type="EMBL" id="BBZ43342.1"/>
    </source>
</evidence>
<keyword evidence="2" id="KW-1185">Reference proteome</keyword>
<protein>
    <submittedName>
        <fullName evidence="1">MxaD family protein</fullName>
    </submittedName>
</protein>
<dbReference type="InterPro" id="IPR023393">
    <property type="entry name" value="START-like_dom_sf"/>
</dbReference>
<dbReference type="Pfam" id="PF10604">
    <property type="entry name" value="Polyketide_cyc2"/>
    <property type="match status" value="1"/>
</dbReference>